<dbReference type="CDD" id="cd00104">
    <property type="entry name" value="KAZAL_FS"/>
    <property type="match status" value="1"/>
</dbReference>
<dbReference type="AlphaFoldDB" id="Q0Q008"/>
<dbReference type="InterPro" id="IPR036058">
    <property type="entry name" value="Kazal_dom_sf"/>
</dbReference>
<name>Q0Q008_ANTMY</name>
<accession>Q0Q008</accession>
<evidence type="ECO:0000313" key="3">
    <source>
        <dbReference type="EMBL" id="ABG72726.1"/>
    </source>
</evidence>
<protein>
    <submittedName>
        <fullName evidence="3">Protease inhibitor-like protein</fullName>
    </submittedName>
</protein>
<dbReference type="PROSITE" id="PS00282">
    <property type="entry name" value="KAZAL_1"/>
    <property type="match status" value="1"/>
</dbReference>
<keyword evidence="1" id="KW-0732">Signal</keyword>
<reference evidence="3" key="1">
    <citation type="journal article" date="2006" name="BMC Genomics">
        <title>Analysis of bacteria-challenged wild silkmoth, Antheraea mylitta (lepidoptera) transcriptome reveals potential immune genes.</title>
        <authorList>
            <person name="Gandhe A.S."/>
            <person name="Arunkumar K.P."/>
            <person name="John S.H."/>
            <person name="Nagaraju J."/>
        </authorList>
    </citation>
    <scope>NUCLEOTIDE SEQUENCE</scope>
</reference>
<dbReference type="InterPro" id="IPR002350">
    <property type="entry name" value="Kazal_dom"/>
</dbReference>
<evidence type="ECO:0000259" key="2">
    <source>
        <dbReference type="PROSITE" id="PS51465"/>
    </source>
</evidence>
<dbReference type="SUPFAM" id="SSF100895">
    <property type="entry name" value="Kazal-type serine protease inhibitors"/>
    <property type="match status" value="1"/>
</dbReference>
<dbReference type="PROSITE" id="PS51465">
    <property type="entry name" value="KAZAL_2"/>
    <property type="match status" value="1"/>
</dbReference>
<evidence type="ECO:0000256" key="1">
    <source>
        <dbReference type="SAM" id="SignalP"/>
    </source>
</evidence>
<organism evidence="3">
    <name type="scientific">Antheraea mylitta</name>
    <name type="common">Tasar silkworm</name>
    <dbReference type="NCBI Taxonomy" id="34739"/>
    <lineage>
        <taxon>Eukaryota</taxon>
        <taxon>Metazoa</taxon>
        <taxon>Ecdysozoa</taxon>
        <taxon>Arthropoda</taxon>
        <taxon>Hexapoda</taxon>
        <taxon>Insecta</taxon>
        <taxon>Pterygota</taxon>
        <taxon>Neoptera</taxon>
        <taxon>Endopterygota</taxon>
        <taxon>Lepidoptera</taxon>
        <taxon>Glossata</taxon>
        <taxon>Ditrysia</taxon>
        <taxon>Bombycoidea</taxon>
        <taxon>Saturniidae</taxon>
        <taxon>Saturniinae</taxon>
        <taxon>Saturniini</taxon>
        <taxon>Antheraea</taxon>
    </lineage>
</organism>
<dbReference type="Gene3D" id="3.30.60.30">
    <property type="match status" value="1"/>
</dbReference>
<dbReference type="SMART" id="SM00280">
    <property type="entry name" value="KAZAL"/>
    <property type="match status" value="1"/>
</dbReference>
<feature type="domain" description="Kazal-like" evidence="2">
    <location>
        <begin position="20"/>
        <end position="71"/>
    </location>
</feature>
<feature type="signal peptide" evidence="1">
    <location>
        <begin position="1"/>
        <end position="23"/>
    </location>
</feature>
<dbReference type="EMBL" id="DQ666523">
    <property type="protein sequence ID" value="ABG72726.1"/>
    <property type="molecule type" value="mRNA"/>
</dbReference>
<proteinExistence type="evidence at transcript level"/>
<feature type="chain" id="PRO_5004175741" evidence="1">
    <location>
        <begin position="24"/>
        <end position="72"/>
    </location>
</feature>
<sequence>MKFVHAMMLMTLVIITLGTNANAQNCPSGRPGCICTAQYEPVCSTQGCTYGNACQLYCAGGKKAYDGECRKH</sequence>
<dbReference type="Pfam" id="PF00050">
    <property type="entry name" value="Kazal_1"/>
    <property type="match status" value="1"/>
</dbReference>